<keyword evidence="7" id="KW-1185">Reference proteome</keyword>
<sequence>MATVGRVKIGELARKTGVSVRALRYYEEEGLISPGREGNGYRDFCSGSVEAVQQIRGMLDAGLPVRLIREVLPYLDGPGEVRPKVPCEYMLDEVARQREVLDRRIALMTRNRDALDAYLRDLTLTQT</sequence>
<dbReference type="PRINTS" id="PR00040">
    <property type="entry name" value="HTHMERR"/>
</dbReference>
<keyword evidence="1" id="KW-0678">Repressor</keyword>
<dbReference type="EMBL" id="JBHRWK010000152">
    <property type="protein sequence ID" value="MFC3456211.1"/>
    <property type="molecule type" value="Genomic_DNA"/>
</dbReference>
<gene>
    <name evidence="6" type="ORF">ACFOSH_42885</name>
</gene>
<dbReference type="PANTHER" id="PTHR30204:SF69">
    <property type="entry name" value="MERR-FAMILY TRANSCRIPTIONAL REGULATOR"/>
    <property type="match status" value="1"/>
</dbReference>
<dbReference type="SMART" id="SM00422">
    <property type="entry name" value="HTH_MERR"/>
    <property type="match status" value="1"/>
</dbReference>
<dbReference type="PROSITE" id="PS00552">
    <property type="entry name" value="HTH_MERR_1"/>
    <property type="match status" value="1"/>
</dbReference>
<evidence type="ECO:0000313" key="6">
    <source>
        <dbReference type="EMBL" id="MFC3456211.1"/>
    </source>
</evidence>
<organism evidence="6 7">
    <name type="scientific">Amycolatopsis speibonae</name>
    <dbReference type="NCBI Taxonomy" id="1450224"/>
    <lineage>
        <taxon>Bacteria</taxon>
        <taxon>Bacillati</taxon>
        <taxon>Actinomycetota</taxon>
        <taxon>Actinomycetes</taxon>
        <taxon>Pseudonocardiales</taxon>
        <taxon>Pseudonocardiaceae</taxon>
        <taxon>Amycolatopsis</taxon>
    </lineage>
</organism>
<evidence type="ECO:0000256" key="3">
    <source>
        <dbReference type="ARBA" id="ARBA00023125"/>
    </source>
</evidence>
<name>A0ABV7PF91_9PSEU</name>
<dbReference type="RefSeq" id="WP_378247357.1">
    <property type="nucleotide sequence ID" value="NZ_JBHRWK010000152.1"/>
</dbReference>
<dbReference type="Pfam" id="PF13411">
    <property type="entry name" value="MerR_1"/>
    <property type="match status" value="1"/>
</dbReference>
<evidence type="ECO:0000259" key="5">
    <source>
        <dbReference type="PROSITE" id="PS50937"/>
    </source>
</evidence>
<dbReference type="InterPro" id="IPR047057">
    <property type="entry name" value="MerR_fam"/>
</dbReference>
<comment type="caution">
    <text evidence="6">The sequence shown here is derived from an EMBL/GenBank/DDBJ whole genome shotgun (WGS) entry which is preliminary data.</text>
</comment>
<dbReference type="SUPFAM" id="SSF46955">
    <property type="entry name" value="Putative DNA-binding domain"/>
    <property type="match status" value="1"/>
</dbReference>
<evidence type="ECO:0000256" key="2">
    <source>
        <dbReference type="ARBA" id="ARBA00023015"/>
    </source>
</evidence>
<dbReference type="PROSITE" id="PS50937">
    <property type="entry name" value="HTH_MERR_2"/>
    <property type="match status" value="1"/>
</dbReference>
<feature type="domain" description="HTH merR-type" evidence="5">
    <location>
        <begin position="9"/>
        <end position="74"/>
    </location>
</feature>
<accession>A0ABV7PF91</accession>
<keyword evidence="4" id="KW-0804">Transcription</keyword>
<evidence type="ECO:0000256" key="1">
    <source>
        <dbReference type="ARBA" id="ARBA00022491"/>
    </source>
</evidence>
<proteinExistence type="predicted"/>
<dbReference type="CDD" id="cd01282">
    <property type="entry name" value="HTH_MerR-like_sg3"/>
    <property type="match status" value="1"/>
</dbReference>
<dbReference type="InterPro" id="IPR000551">
    <property type="entry name" value="MerR-type_HTH_dom"/>
</dbReference>
<dbReference type="Gene3D" id="1.10.1660.10">
    <property type="match status" value="1"/>
</dbReference>
<dbReference type="Proteomes" id="UP001595645">
    <property type="component" value="Unassembled WGS sequence"/>
</dbReference>
<keyword evidence="3" id="KW-0238">DNA-binding</keyword>
<protein>
    <submittedName>
        <fullName evidence="6">MerR family transcriptional regulator</fullName>
    </submittedName>
</protein>
<evidence type="ECO:0000256" key="4">
    <source>
        <dbReference type="ARBA" id="ARBA00023163"/>
    </source>
</evidence>
<reference evidence="7" key="1">
    <citation type="journal article" date="2019" name="Int. J. Syst. Evol. Microbiol.">
        <title>The Global Catalogue of Microorganisms (GCM) 10K type strain sequencing project: providing services to taxonomists for standard genome sequencing and annotation.</title>
        <authorList>
            <consortium name="The Broad Institute Genomics Platform"/>
            <consortium name="The Broad Institute Genome Sequencing Center for Infectious Disease"/>
            <person name="Wu L."/>
            <person name="Ma J."/>
        </authorList>
    </citation>
    <scope>NUCLEOTIDE SEQUENCE [LARGE SCALE GENOMIC DNA]</scope>
    <source>
        <strain evidence="7">CGMCC 4.7676</strain>
    </source>
</reference>
<dbReference type="InterPro" id="IPR009061">
    <property type="entry name" value="DNA-bd_dom_put_sf"/>
</dbReference>
<evidence type="ECO:0000313" key="7">
    <source>
        <dbReference type="Proteomes" id="UP001595645"/>
    </source>
</evidence>
<keyword evidence="2" id="KW-0805">Transcription regulation</keyword>
<dbReference type="PANTHER" id="PTHR30204">
    <property type="entry name" value="REDOX-CYCLING DRUG-SENSING TRANSCRIPTIONAL ACTIVATOR SOXR"/>
    <property type="match status" value="1"/>
</dbReference>